<dbReference type="InterPro" id="IPR050954">
    <property type="entry name" value="ET_IronSulfur_Cluster-Binding"/>
</dbReference>
<accession>A0A105XQW8</accession>
<dbReference type="GO" id="GO:0051539">
    <property type="term" value="F:4 iron, 4 sulfur cluster binding"/>
    <property type="evidence" value="ECO:0007669"/>
    <property type="project" value="UniProtKB-KW"/>
</dbReference>
<evidence type="ECO:0000256" key="1">
    <source>
        <dbReference type="ARBA" id="ARBA00022485"/>
    </source>
</evidence>
<dbReference type="Gene3D" id="2.60.40.10">
    <property type="entry name" value="Immunoglobulins"/>
    <property type="match status" value="1"/>
</dbReference>
<dbReference type="InterPro" id="IPR013783">
    <property type="entry name" value="Ig-like_fold"/>
</dbReference>
<dbReference type="InterPro" id="IPR017896">
    <property type="entry name" value="4Fe4S_Fe-S-bd"/>
</dbReference>
<name>A0A105XQW8_9BURK</name>
<comment type="caution">
    <text evidence="7">The sequence shown here is derived from an EMBL/GenBank/DDBJ whole genome shotgun (WGS) entry which is preliminary data.</text>
</comment>
<dbReference type="Pfam" id="PF13247">
    <property type="entry name" value="Fer4_11"/>
    <property type="match status" value="1"/>
</dbReference>
<dbReference type="PANTHER" id="PTHR43177">
    <property type="entry name" value="PROTEIN NRFC"/>
    <property type="match status" value="1"/>
</dbReference>
<keyword evidence="2" id="KW-0479">Metal-binding</keyword>
<dbReference type="AlphaFoldDB" id="A0A105XQW8"/>
<keyword evidence="4" id="KW-0411">Iron-sulfur</keyword>
<evidence type="ECO:0000259" key="6">
    <source>
        <dbReference type="PROSITE" id="PS51379"/>
    </source>
</evidence>
<proteinExistence type="predicted"/>
<dbReference type="Proteomes" id="UP000060630">
    <property type="component" value="Unassembled WGS sequence"/>
</dbReference>
<organism evidence="7 8">
    <name type="scientific">Burkholderia ubonensis</name>
    <dbReference type="NCBI Taxonomy" id="101571"/>
    <lineage>
        <taxon>Bacteria</taxon>
        <taxon>Pseudomonadati</taxon>
        <taxon>Pseudomonadota</taxon>
        <taxon>Betaproteobacteria</taxon>
        <taxon>Burkholderiales</taxon>
        <taxon>Burkholderiaceae</taxon>
        <taxon>Burkholderia</taxon>
        <taxon>Burkholderia cepacia complex</taxon>
    </lineage>
</organism>
<feature type="compositionally biased region" description="Basic and acidic residues" evidence="5">
    <location>
        <begin position="299"/>
        <end position="314"/>
    </location>
</feature>
<dbReference type="SUPFAM" id="SSF54862">
    <property type="entry name" value="4Fe-4S ferredoxins"/>
    <property type="match status" value="1"/>
</dbReference>
<protein>
    <submittedName>
        <fullName evidence="7">Oxidoreductase</fullName>
    </submittedName>
</protein>
<gene>
    <name evidence="7" type="ORF">WL29_04695</name>
</gene>
<evidence type="ECO:0000256" key="4">
    <source>
        <dbReference type="ARBA" id="ARBA00023014"/>
    </source>
</evidence>
<dbReference type="PROSITE" id="PS51379">
    <property type="entry name" value="4FE4S_FER_2"/>
    <property type="match status" value="1"/>
</dbReference>
<dbReference type="EMBL" id="LPHD01000194">
    <property type="protein sequence ID" value="KWA72529.1"/>
    <property type="molecule type" value="Genomic_DNA"/>
</dbReference>
<dbReference type="Gene3D" id="3.30.70.20">
    <property type="match status" value="2"/>
</dbReference>
<evidence type="ECO:0000313" key="8">
    <source>
        <dbReference type="Proteomes" id="UP000060630"/>
    </source>
</evidence>
<keyword evidence="1" id="KW-0004">4Fe-4S</keyword>
<feature type="compositionally biased region" description="Polar residues" evidence="5">
    <location>
        <begin position="283"/>
        <end position="292"/>
    </location>
</feature>
<keyword evidence="3" id="KW-0408">Iron</keyword>
<feature type="domain" description="4Fe-4S ferredoxin-type" evidence="6">
    <location>
        <begin position="91"/>
        <end position="120"/>
    </location>
</feature>
<evidence type="ECO:0000256" key="3">
    <source>
        <dbReference type="ARBA" id="ARBA00023004"/>
    </source>
</evidence>
<dbReference type="GO" id="GO:0046872">
    <property type="term" value="F:metal ion binding"/>
    <property type="evidence" value="ECO:0007669"/>
    <property type="project" value="UniProtKB-KW"/>
</dbReference>
<dbReference type="RefSeq" id="WP_060073978.1">
    <property type="nucleotide sequence ID" value="NZ_LPER01000066.1"/>
</dbReference>
<dbReference type="PANTHER" id="PTHR43177:SF3">
    <property type="entry name" value="PROTEIN NRFC HOMOLOG"/>
    <property type="match status" value="1"/>
</dbReference>
<feature type="region of interest" description="Disordered" evidence="5">
    <location>
        <begin position="283"/>
        <end position="314"/>
    </location>
</feature>
<reference evidence="7 8" key="1">
    <citation type="submission" date="2015-11" db="EMBL/GenBank/DDBJ databases">
        <title>Expanding the genomic diversity of Burkholderia species for the development of highly accurate diagnostics.</title>
        <authorList>
            <person name="Sahl J."/>
            <person name="Keim P."/>
            <person name="Wagner D."/>
        </authorList>
    </citation>
    <scope>NUCLEOTIDE SEQUENCE [LARGE SCALE GENOMIC DNA]</scope>
    <source>
        <strain evidence="7 8">MSMB2087WGS</strain>
    </source>
</reference>
<evidence type="ECO:0000313" key="7">
    <source>
        <dbReference type="EMBL" id="KWA72529.1"/>
    </source>
</evidence>
<evidence type="ECO:0000256" key="5">
    <source>
        <dbReference type="SAM" id="MobiDB-lite"/>
    </source>
</evidence>
<sequence>MSKWNLIIKVGRCENCQNCVIAARDEHVGNDFPGYAAPAAASAESPIRILRRVQGDSHMIETTYLPVMCNHCDDAPCMRVGGSAIRKRADGIVIIDPDKAQGRKDIVKACPYKAIVWNEELQLPQIWIFDAHLLDQGWSRPRCQQSCPTDVFETVKLDDAAMAEKARREGLKVLRPNLGTKPRVWYSGLERWETCFVGGSVSVQAGNVVECVSDAAVSLYVGNLQVAETVSDGFGDFRFDGLAKGSGRYRVIIRHALGNAWRDCELGDSAYLGEIRLGQSRSAHSTVSSSPDTVCAPASRRDGRQARVPDERLK</sequence>
<evidence type="ECO:0000256" key="2">
    <source>
        <dbReference type="ARBA" id="ARBA00022723"/>
    </source>
</evidence>